<proteinExistence type="predicted"/>
<keyword evidence="1" id="KW-0808">Transferase</keyword>
<organism evidence="1 2">
    <name type="scientific">Campylobacter coli</name>
    <dbReference type="NCBI Taxonomy" id="195"/>
    <lineage>
        <taxon>Bacteria</taxon>
        <taxon>Pseudomonadati</taxon>
        <taxon>Campylobacterota</taxon>
        <taxon>Epsilonproteobacteria</taxon>
        <taxon>Campylobacterales</taxon>
        <taxon>Campylobacteraceae</taxon>
        <taxon>Campylobacter</taxon>
    </lineage>
</organism>
<evidence type="ECO:0000313" key="2">
    <source>
        <dbReference type="Proteomes" id="UP000333665"/>
    </source>
</evidence>
<name>A0A3Z9H3W5_CAMCO</name>
<dbReference type="InterPro" id="IPR029063">
    <property type="entry name" value="SAM-dependent_MTases_sf"/>
</dbReference>
<dbReference type="Pfam" id="PF13489">
    <property type="entry name" value="Methyltransf_23"/>
    <property type="match status" value="1"/>
</dbReference>
<dbReference type="RefSeq" id="WP_002807225.1">
    <property type="nucleotide sequence ID" value="NZ_AANHVQ020000010.1"/>
</dbReference>
<protein>
    <submittedName>
        <fullName evidence="1">Class I SAM-dependent methyltransferase</fullName>
    </submittedName>
</protein>
<gene>
    <name evidence="1" type="ORF">DYF97_07310</name>
</gene>
<dbReference type="GO" id="GO:0008168">
    <property type="term" value="F:methyltransferase activity"/>
    <property type="evidence" value="ECO:0007669"/>
    <property type="project" value="UniProtKB-KW"/>
</dbReference>
<dbReference type="PANTHER" id="PTHR43861">
    <property type="entry name" value="TRANS-ACONITATE 2-METHYLTRANSFERASE-RELATED"/>
    <property type="match status" value="1"/>
</dbReference>
<comment type="caution">
    <text evidence="1">The sequence shown here is derived from an EMBL/GenBank/DDBJ whole genome shotgun (WGS) entry which is preliminary data.</text>
</comment>
<dbReference type="GO" id="GO:0032259">
    <property type="term" value="P:methylation"/>
    <property type="evidence" value="ECO:0007669"/>
    <property type="project" value="UniProtKB-KW"/>
</dbReference>
<dbReference type="Proteomes" id="UP000333665">
    <property type="component" value="Unassembled WGS sequence"/>
</dbReference>
<keyword evidence="1" id="KW-0489">Methyltransferase</keyword>
<dbReference type="PANTHER" id="PTHR43861:SF6">
    <property type="entry name" value="METHYLTRANSFERASE TYPE 11"/>
    <property type="match status" value="1"/>
</dbReference>
<sequence>MKSNIQQIFDHIEKSNPIHAKYLKKVNLNEEEKVELENLIRFYLNQGFSINKQANAYLLFLNDTLKEIYYFIEHGTYRYSTLKDVEDKIYFNHDYMENYMIGLAISNFIWDTHIAIRRYFIDLMQNNNIFGKYLEIGPGHGNFFLQSLKFGQFSELLGVDISPTSCEMTKKIVSFNDHKAKQKCQFICMDFLEYDFNEQFDFITIGEVLEHVENPKNFLNKARKILSDDGNIFITVPINGPAVDHIYLFSHPDEVKNMIKNCELEIVKEEYFMANNYSLKKALETRNAIIMVALLKKIIK</sequence>
<dbReference type="AlphaFoldDB" id="A0A3Z9H3W5"/>
<evidence type="ECO:0000313" key="1">
    <source>
        <dbReference type="EMBL" id="EAL8417171.1"/>
    </source>
</evidence>
<dbReference type="Gene3D" id="3.40.50.150">
    <property type="entry name" value="Vaccinia Virus protein VP39"/>
    <property type="match status" value="1"/>
</dbReference>
<dbReference type="EMBL" id="AACRQU010000017">
    <property type="protein sequence ID" value="EAL8417171.1"/>
    <property type="molecule type" value="Genomic_DNA"/>
</dbReference>
<accession>A0A3Z9H3W5</accession>
<dbReference type="SUPFAM" id="SSF53335">
    <property type="entry name" value="S-adenosyl-L-methionine-dependent methyltransferases"/>
    <property type="match status" value="1"/>
</dbReference>
<reference evidence="1 2" key="1">
    <citation type="submission" date="2018-08" db="EMBL/GenBank/DDBJ databases">
        <authorList>
            <consortium name="NARMS: The National Antimicrobial Resistance Monitoring System"/>
        </authorList>
    </citation>
    <scope>NUCLEOTIDE SEQUENCE [LARGE SCALE GENOMIC DNA]</scope>
    <source>
        <strain evidence="1 2">FSIS11812579</strain>
    </source>
</reference>